<dbReference type="Pfam" id="PF17733">
    <property type="entry name" value="KPWE_dom"/>
    <property type="match status" value="1"/>
</dbReference>
<reference evidence="3" key="1">
    <citation type="submission" date="2025-08" db="UniProtKB">
        <authorList>
            <consortium name="Ensembl"/>
        </authorList>
    </citation>
    <scope>IDENTIFICATION</scope>
</reference>
<dbReference type="InterPro" id="IPR039995">
    <property type="entry name" value="PEX39"/>
</dbReference>
<accession>A0A8C4XQB0</accession>
<feature type="domain" description="Peroxisomal membrane protein PEX14-like KPWE" evidence="2">
    <location>
        <begin position="26"/>
        <end position="68"/>
    </location>
</feature>
<protein>
    <recommendedName>
        <fullName evidence="2">Peroxisomal membrane protein PEX14-like KPWE domain-containing protein</fullName>
    </recommendedName>
</protein>
<name>A0A8C4XQB0_FALTI</name>
<dbReference type="InterPro" id="IPR040554">
    <property type="entry name" value="KPWE_PEX14_dom"/>
</dbReference>
<evidence type="ECO:0000256" key="1">
    <source>
        <dbReference type="SAM" id="MobiDB-lite"/>
    </source>
</evidence>
<reference evidence="3" key="2">
    <citation type="submission" date="2025-09" db="UniProtKB">
        <authorList>
            <consortium name="Ensembl"/>
        </authorList>
    </citation>
    <scope>IDENTIFICATION</scope>
</reference>
<evidence type="ECO:0000313" key="3">
    <source>
        <dbReference type="Ensembl" id="ENSFTIP00000013884.1"/>
    </source>
</evidence>
<organism evidence="3 4">
    <name type="scientific">Falco tinnunculus</name>
    <name type="common">Common kestrel</name>
    <dbReference type="NCBI Taxonomy" id="100819"/>
    <lineage>
        <taxon>Eukaryota</taxon>
        <taxon>Metazoa</taxon>
        <taxon>Chordata</taxon>
        <taxon>Craniata</taxon>
        <taxon>Vertebrata</taxon>
        <taxon>Euteleostomi</taxon>
        <taxon>Archelosauria</taxon>
        <taxon>Archosauria</taxon>
        <taxon>Dinosauria</taxon>
        <taxon>Saurischia</taxon>
        <taxon>Theropoda</taxon>
        <taxon>Coelurosauria</taxon>
        <taxon>Aves</taxon>
        <taxon>Neognathae</taxon>
        <taxon>Neoaves</taxon>
        <taxon>Telluraves</taxon>
        <taxon>Australaves</taxon>
        <taxon>Falconiformes</taxon>
        <taxon>Falconidae</taxon>
        <taxon>Falco</taxon>
    </lineage>
</organism>
<feature type="compositionally biased region" description="Polar residues" evidence="1">
    <location>
        <begin position="1"/>
        <end position="17"/>
    </location>
</feature>
<feature type="region of interest" description="Disordered" evidence="1">
    <location>
        <begin position="1"/>
        <end position="108"/>
    </location>
</feature>
<dbReference type="PANTHER" id="PTHR40657:SF1">
    <property type="entry name" value="RIKEN CDNA 2310039H08 GENE"/>
    <property type="match status" value="1"/>
</dbReference>
<dbReference type="PANTHER" id="PTHR40657">
    <property type="entry name" value="HYPOTHETICAL PROTEIN LOC681367"/>
    <property type="match status" value="1"/>
</dbReference>
<evidence type="ECO:0000259" key="2">
    <source>
        <dbReference type="Pfam" id="PF17733"/>
    </source>
</evidence>
<dbReference type="Proteomes" id="UP000694562">
    <property type="component" value="Unplaced"/>
</dbReference>
<keyword evidence="4" id="KW-1185">Reference proteome</keyword>
<sequence>SSRSVPDVQRGQTQTPSRAAAPAPALAEVLRLVQSGQEPPGVRRPHVSPTGGSPTASRLPPPPKPWERPPHGSAHSTTATVPVPRRAGLRGTDRAQGGPGSASCVLRPKLRPPAAEPWAFLVSLKAYVLK</sequence>
<dbReference type="AlphaFoldDB" id="A0A8C4XQB0"/>
<dbReference type="Ensembl" id="ENSFTIT00000014476.1">
    <property type="protein sequence ID" value="ENSFTIP00000013884.1"/>
    <property type="gene ID" value="ENSFTIG00000009239.1"/>
</dbReference>
<proteinExistence type="predicted"/>
<evidence type="ECO:0000313" key="4">
    <source>
        <dbReference type="Proteomes" id="UP000694562"/>
    </source>
</evidence>
<dbReference type="OrthoDB" id="9936937at2759"/>